<reference evidence="1 2" key="1">
    <citation type="journal article" date="2015" name="Genome Biol. Evol.">
        <title>Phylogenomic analyses indicate that early fungi evolved digesting cell walls of algal ancestors of land plants.</title>
        <authorList>
            <person name="Chang Y."/>
            <person name="Wang S."/>
            <person name="Sekimoto S."/>
            <person name="Aerts A.L."/>
            <person name="Choi C."/>
            <person name="Clum A."/>
            <person name="LaButti K.M."/>
            <person name="Lindquist E.A."/>
            <person name="Yee Ngan C."/>
            <person name="Ohm R.A."/>
            <person name="Salamov A.A."/>
            <person name="Grigoriev I.V."/>
            <person name="Spatafora J.W."/>
            <person name="Berbee M.L."/>
        </authorList>
    </citation>
    <scope>NUCLEOTIDE SEQUENCE [LARGE SCALE GENOMIC DNA]</scope>
    <source>
        <strain evidence="1 2">JEL478</strain>
    </source>
</reference>
<organism evidence="1 2">
    <name type="scientific">Gonapodya prolifera (strain JEL478)</name>
    <name type="common">Monoblepharis prolifera</name>
    <dbReference type="NCBI Taxonomy" id="1344416"/>
    <lineage>
        <taxon>Eukaryota</taxon>
        <taxon>Fungi</taxon>
        <taxon>Fungi incertae sedis</taxon>
        <taxon>Chytridiomycota</taxon>
        <taxon>Chytridiomycota incertae sedis</taxon>
        <taxon>Monoblepharidomycetes</taxon>
        <taxon>Monoblepharidales</taxon>
        <taxon>Gonapodyaceae</taxon>
        <taxon>Gonapodya</taxon>
    </lineage>
</organism>
<protein>
    <submittedName>
        <fullName evidence="1">Uncharacterized protein</fullName>
    </submittedName>
</protein>
<name>A0A139ASI4_GONPJ</name>
<keyword evidence="2" id="KW-1185">Reference proteome</keyword>
<evidence type="ECO:0000313" key="2">
    <source>
        <dbReference type="Proteomes" id="UP000070544"/>
    </source>
</evidence>
<gene>
    <name evidence="1" type="ORF">M427DRAFT_143063</name>
</gene>
<sequence>MRREMPTPAPHINSTDTSIAMAAPHPHRKCAAFGSAEEGVRGGACGFLGRDADVNGMQGLRRHCGQLFKDQVRMLLLDRATSVPHHGRLLNEAVGHSYGCALKRTVEVGSHHPRTILPQRAHHGAARGNGKVVRLRLEAVSDWWSDRGHYLAGLVVVVSDELSNCCGLVVIRVLVLSDWWSLWRIGGYCIGLVVITTCTNPSRIPRLGRAHLVKTESESERSHLVHRGTRAVAEPE</sequence>
<dbReference type="Proteomes" id="UP000070544">
    <property type="component" value="Unassembled WGS sequence"/>
</dbReference>
<accession>A0A139ASI4</accession>
<dbReference type="EMBL" id="KQ965737">
    <property type="protein sequence ID" value="KXS19706.1"/>
    <property type="molecule type" value="Genomic_DNA"/>
</dbReference>
<evidence type="ECO:0000313" key="1">
    <source>
        <dbReference type="EMBL" id="KXS19706.1"/>
    </source>
</evidence>
<dbReference type="AlphaFoldDB" id="A0A139ASI4"/>
<proteinExistence type="predicted"/>